<dbReference type="GO" id="GO:0043103">
    <property type="term" value="P:hypoxanthine salvage"/>
    <property type="evidence" value="ECO:0007669"/>
    <property type="project" value="TreeGrafter"/>
</dbReference>
<sequence>SSDIILGVKGSAHPFSLYQKAGVPITLATDDEGVSRHDLTTEYMRAVKAYRLSYEEIKQISYNGLKYAFVDAQTKARLLKELDEKFASFEARYAH</sequence>
<dbReference type="GO" id="GO:0005829">
    <property type="term" value="C:cytosol"/>
    <property type="evidence" value="ECO:0007669"/>
    <property type="project" value="TreeGrafter"/>
</dbReference>
<dbReference type="GO" id="GO:0046872">
    <property type="term" value="F:metal ion binding"/>
    <property type="evidence" value="ECO:0007669"/>
    <property type="project" value="UniProtKB-KW"/>
</dbReference>
<name>A0A7V5NX22_9PROT</name>
<dbReference type="InterPro" id="IPR006330">
    <property type="entry name" value="Ado/ade_deaminase"/>
</dbReference>
<evidence type="ECO:0000313" key="8">
    <source>
        <dbReference type="EMBL" id="HHI88668.1"/>
    </source>
</evidence>
<evidence type="ECO:0000256" key="2">
    <source>
        <dbReference type="ARBA" id="ARBA00006676"/>
    </source>
</evidence>
<dbReference type="GO" id="GO:0004000">
    <property type="term" value="F:adenosine deaminase activity"/>
    <property type="evidence" value="ECO:0007669"/>
    <property type="project" value="TreeGrafter"/>
</dbReference>
<evidence type="ECO:0000256" key="3">
    <source>
        <dbReference type="ARBA" id="ARBA00012784"/>
    </source>
</evidence>
<comment type="cofactor">
    <cofactor evidence="1">
        <name>Zn(2+)</name>
        <dbReference type="ChEBI" id="CHEBI:29105"/>
    </cofactor>
</comment>
<evidence type="ECO:0000256" key="5">
    <source>
        <dbReference type="ARBA" id="ARBA00022801"/>
    </source>
</evidence>
<evidence type="ECO:0000256" key="6">
    <source>
        <dbReference type="ARBA" id="ARBA00022833"/>
    </source>
</evidence>
<organism evidence="8">
    <name type="scientific">Hellea balneolensis</name>
    <dbReference type="NCBI Taxonomy" id="287478"/>
    <lineage>
        <taxon>Bacteria</taxon>
        <taxon>Pseudomonadati</taxon>
        <taxon>Pseudomonadota</taxon>
        <taxon>Alphaproteobacteria</taxon>
        <taxon>Maricaulales</taxon>
        <taxon>Robiginitomaculaceae</taxon>
        <taxon>Hellea</taxon>
    </lineage>
</organism>
<reference evidence="8" key="1">
    <citation type="journal article" date="2020" name="mSystems">
        <title>Genome- and Community-Level Interaction Insights into Carbon Utilization and Element Cycling Functions of Hydrothermarchaeota in Hydrothermal Sediment.</title>
        <authorList>
            <person name="Zhou Z."/>
            <person name="Liu Y."/>
            <person name="Xu W."/>
            <person name="Pan J."/>
            <person name="Luo Z.H."/>
            <person name="Li M."/>
        </authorList>
    </citation>
    <scope>NUCLEOTIDE SEQUENCE [LARGE SCALE GENOMIC DNA]</scope>
    <source>
        <strain evidence="8">HyVt-538</strain>
    </source>
</reference>
<dbReference type="PANTHER" id="PTHR11409:SF43">
    <property type="entry name" value="ADENOSINE DEAMINASE"/>
    <property type="match status" value="1"/>
</dbReference>
<dbReference type="Gene3D" id="3.20.20.140">
    <property type="entry name" value="Metal-dependent hydrolases"/>
    <property type="match status" value="1"/>
</dbReference>
<dbReference type="GO" id="GO:0006154">
    <property type="term" value="P:adenosine catabolic process"/>
    <property type="evidence" value="ECO:0007669"/>
    <property type="project" value="TreeGrafter"/>
</dbReference>
<keyword evidence="6" id="KW-0862">Zinc</keyword>
<feature type="domain" description="Adenosine deaminase" evidence="7">
    <location>
        <begin position="10"/>
        <end position="84"/>
    </location>
</feature>
<evidence type="ECO:0000256" key="1">
    <source>
        <dbReference type="ARBA" id="ARBA00001947"/>
    </source>
</evidence>
<keyword evidence="5" id="KW-0378">Hydrolase</keyword>
<proteinExistence type="inferred from homology"/>
<gene>
    <name evidence="8" type="ORF">ENK01_01830</name>
</gene>
<dbReference type="EMBL" id="DROP01000124">
    <property type="protein sequence ID" value="HHI88668.1"/>
    <property type="molecule type" value="Genomic_DNA"/>
</dbReference>
<comment type="similarity">
    <text evidence="2">Belongs to the metallo-dependent hydrolases superfamily. Adenosine and AMP deaminases family.</text>
</comment>
<comment type="caution">
    <text evidence="8">The sequence shown here is derived from an EMBL/GenBank/DDBJ whole genome shotgun (WGS) entry which is preliminary data.</text>
</comment>
<feature type="non-terminal residue" evidence="8">
    <location>
        <position position="1"/>
    </location>
</feature>
<dbReference type="InterPro" id="IPR001365">
    <property type="entry name" value="A_deaminase_dom"/>
</dbReference>
<dbReference type="AlphaFoldDB" id="A0A7V5NX22"/>
<dbReference type="GO" id="GO:0046103">
    <property type="term" value="P:inosine biosynthetic process"/>
    <property type="evidence" value="ECO:0007669"/>
    <property type="project" value="TreeGrafter"/>
</dbReference>
<dbReference type="InterPro" id="IPR032466">
    <property type="entry name" value="Metal_Hydrolase"/>
</dbReference>
<accession>A0A7V5NX22</accession>
<evidence type="ECO:0000259" key="7">
    <source>
        <dbReference type="Pfam" id="PF00962"/>
    </source>
</evidence>
<keyword evidence="4" id="KW-0479">Metal-binding</keyword>
<evidence type="ECO:0000256" key="4">
    <source>
        <dbReference type="ARBA" id="ARBA00022723"/>
    </source>
</evidence>
<dbReference type="SUPFAM" id="SSF51556">
    <property type="entry name" value="Metallo-dependent hydrolases"/>
    <property type="match status" value="1"/>
</dbReference>
<dbReference type="Pfam" id="PF00962">
    <property type="entry name" value="A_deaminase"/>
    <property type="match status" value="1"/>
</dbReference>
<dbReference type="PANTHER" id="PTHR11409">
    <property type="entry name" value="ADENOSINE DEAMINASE"/>
    <property type="match status" value="1"/>
</dbReference>
<protein>
    <recommendedName>
        <fullName evidence="3">adenosine deaminase</fullName>
        <ecNumber evidence="3">3.5.4.4</ecNumber>
    </recommendedName>
</protein>
<dbReference type="EC" id="3.5.4.4" evidence="3"/>
<dbReference type="Proteomes" id="UP000885806">
    <property type="component" value="Unassembled WGS sequence"/>
</dbReference>